<comment type="caution">
    <text evidence="10">The sequence shown here is derived from an EMBL/GenBank/DDBJ whole genome shotgun (WGS) entry which is preliminary data.</text>
</comment>
<proteinExistence type="predicted"/>
<keyword evidence="2" id="KW-1003">Cell membrane</keyword>
<evidence type="ECO:0000313" key="10">
    <source>
        <dbReference type="EMBL" id="MFB0834817.1"/>
    </source>
</evidence>
<evidence type="ECO:0000256" key="7">
    <source>
        <dbReference type="SAM" id="Phobius"/>
    </source>
</evidence>
<dbReference type="PANTHER" id="PTHR35007:SF3">
    <property type="entry name" value="POSSIBLE CONSERVED ALANINE RICH MEMBRANE PROTEIN"/>
    <property type="match status" value="1"/>
</dbReference>
<evidence type="ECO:0000256" key="2">
    <source>
        <dbReference type="ARBA" id="ARBA00022475"/>
    </source>
</evidence>
<evidence type="ECO:0000256" key="5">
    <source>
        <dbReference type="ARBA" id="ARBA00023136"/>
    </source>
</evidence>
<keyword evidence="11" id="KW-1185">Reference proteome</keyword>
<keyword evidence="5 7" id="KW-0472">Membrane</keyword>
<name>A0ABV4URE2_9MICC</name>
<feature type="compositionally biased region" description="Low complexity" evidence="6">
    <location>
        <begin position="24"/>
        <end position="40"/>
    </location>
</feature>
<evidence type="ECO:0000313" key="11">
    <source>
        <dbReference type="Proteomes" id="UP001575652"/>
    </source>
</evidence>
<feature type="region of interest" description="Disordered" evidence="6">
    <location>
        <begin position="24"/>
        <end position="59"/>
    </location>
</feature>
<feature type="domain" description="Type II secretion system protein GspF" evidence="9">
    <location>
        <begin position="69"/>
        <end position="184"/>
    </location>
</feature>
<feature type="chain" id="PRO_5045651175" evidence="8">
    <location>
        <begin position="21"/>
        <end position="199"/>
    </location>
</feature>
<dbReference type="Pfam" id="PF00482">
    <property type="entry name" value="T2SSF"/>
    <property type="match status" value="1"/>
</dbReference>
<keyword evidence="4 7" id="KW-1133">Transmembrane helix</keyword>
<dbReference type="EMBL" id="JBHDLJ010000006">
    <property type="protein sequence ID" value="MFB0834817.1"/>
    <property type="molecule type" value="Genomic_DNA"/>
</dbReference>
<organism evidence="10 11">
    <name type="scientific">Arthrobacter halodurans</name>
    <dbReference type="NCBI Taxonomy" id="516699"/>
    <lineage>
        <taxon>Bacteria</taxon>
        <taxon>Bacillati</taxon>
        <taxon>Actinomycetota</taxon>
        <taxon>Actinomycetes</taxon>
        <taxon>Micrococcales</taxon>
        <taxon>Micrococcaceae</taxon>
        <taxon>Arthrobacter</taxon>
    </lineage>
</organism>
<dbReference type="InterPro" id="IPR018076">
    <property type="entry name" value="T2SS_GspF_dom"/>
</dbReference>
<evidence type="ECO:0000256" key="4">
    <source>
        <dbReference type="ARBA" id="ARBA00022989"/>
    </source>
</evidence>
<evidence type="ECO:0000256" key="8">
    <source>
        <dbReference type="SAM" id="SignalP"/>
    </source>
</evidence>
<dbReference type="RefSeq" id="WP_373971990.1">
    <property type="nucleotide sequence ID" value="NZ_JBHDLJ010000006.1"/>
</dbReference>
<keyword evidence="8" id="KW-0732">Signal</keyword>
<reference evidence="10 11" key="1">
    <citation type="submission" date="2024-09" db="EMBL/GenBank/DDBJ databases">
        <authorList>
            <person name="Salinas-Garcia M.A."/>
            <person name="Prieme A."/>
        </authorList>
    </citation>
    <scope>NUCLEOTIDE SEQUENCE [LARGE SCALE GENOMIC DNA]</scope>
    <source>
        <strain evidence="10 11">DSM 21081</strain>
    </source>
</reference>
<sequence>MSLLVSVLAAAIAAWLLAGAAARTRPSPSVPSAAAAGPVARRVRERTGRRTGRGPVPSALSADDEPLLLDLCGTLLRAGLPLTAILRALARDVPGCEPLGAVVHSLELSLPWERAWAETPPTLAAVGESLAFAHLTGAATADLLRAAADERRRRDARDAERRAAELGVKLVIPLGTCALPAFICLGVVPVVVSLLPRLG</sequence>
<evidence type="ECO:0000256" key="3">
    <source>
        <dbReference type="ARBA" id="ARBA00022692"/>
    </source>
</evidence>
<keyword evidence="3 7" id="KW-0812">Transmembrane</keyword>
<evidence type="ECO:0000259" key="9">
    <source>
        <dbReference type="Pfam" id="PF00482"/>
    </source>
</evidence>
<dbReference type="PANTHER" id="PTHR35007">
    <property type="entry name" value="INTEGRAL MEMBRANE PROTEIN-RELATED"/>
    <property type="match status" value="1"/>
</dbReference>
<feature type="transmembrane region" description="Helical" evidence="7">
    <location>
        <begin position="170"/>
        <end position="195"/>
    </location>
</feature>
<accession>A0ABV4URE2</accession>
<feature type="signal peptide" evidence="8">
    <location>
        <begin position="1"/>
        <end position="20"/>
    </location>
</feature>
<feature type="compositionally biased region" description="Basic residues" evidence="6">
    <location>
        <begin position="41"/>
        <end position="52"/>
    </location>
</feature>
<dbReference type="Proteomes" id="UP001575652">
    <property type="component" value="Unassembled WGS sequence"/>
</dbReference>
<protein>
    <submittedName>
        <fullName evidence="10">Type II secretion system F family protein</fullName>
    </submittedName>
</protein>
<evidence type="ECO:0000256" key="6">
    <source>
        <dbReference type="SAM" id="MobiDB-lite"/>
    </source>
</evidence>
<evidence type="ECO:0000256" key="1">
    <source>
        <dbReference type="ARBA" id="ARBA00004651"/>
    </source>
</evidence>
<comment type="subcellular location">
    <subcellularLocation>
        <location evidence="1">Cell membrane</location>
        <topology evidence="1">Multi-pass membrane protein</topology>
    </subcellularLocation>
</comment>
<gene>
    <name evidence="10" type="ORF">ACETWP_09475</name>
</gene>